<comment type="caution">
    <text evidence="2">The sequence shown here is derived from an EMBL/GenBank/DDBJ whole genome shotgun (WGS) entry which is preliminary data.</text>
</comment>
<name>A0A8J3MST3_9CHLR</name>
<dbReference type="SUPFAM" id="SSF52540">
    <property type="entry name" value="P-loop containing nucleoside triphosphate hydrolases"/>
    <property type="match status" value="1"/>
</dbReference>
<dbReference type="EMBL" id="BNJF01000002">
    <property type="protein sequence ID" value="GHO46450.1"/>
    <property type="molecule type" value="Genomic_DNA"/>
</dbReference>
<dbReference type="Pfam" id="PF01695">
    <property type="entry name" value="IstB_IS21"/>
    <property type="match status" value="1"/>
</dbReference>
<dbReference type="InterPro" id="IPR027417">
    <property type="entry name" value="P-loop_NTPase"/>
</dbReference>
<dbReference type="Gene3D" id="3.40.50.300">
    <property type="entry name" value="P-loop containing nucleotide triphosphate hydrolases"/>
    <property type="match status" value="1"/>
</dbReference>
<feature type="domain" description="IstB-like ATP-binding" evidence="1">
    <location>
        <begin position="150"/>
        <end position="266"/>
    </location>
</feature>
<dbReference type="Proteomes" id="UP000612362">
    <property type="component" value="Unassembled WGS sequence"/>
</dbReference>
<dbReference type="AlphaFoldDB" id="A0A8J3MST3"/>
<dbReference type="InterPro" id="IPR002611">
    <property type="entry name" value="IstB_ATP-bd"/>
</dbReference>
<organism evidence="2 3">
    <name type="scientific">Ktedonospora formicarum</name>
    <dbReference type="NCBI Taxonomy" id="2778364"/>
    <lineage>
        <taxon>Bacteria</taxon>
        <taxon>Bacillati</taxon>
        <taxon>Chloroflexota</taxon>
        <taxon>Ktedonobacteria</taxon>
        <taxon>Ktedonobacterales</taxon>
        <taxon>Ktedonobacteraceae</taxon>
        <taxon>Ktedonospora</taxon>
    </lineage>
</organism>
<gene>
    <name evidence="2" type="ORF">KSX_46130</name>
</gene>
<dbReference type="GO" id="GO:0005524">
    <property type="term" value="F:ATP binding"/>
    <property type="evidence" value="ECO:0007669"/>
    <property type="project" value="InterPro"/>
</dbReference>
<proteinExistence type="predicted"/>
<evidence type="ECO:0000313" key="2">
    <source>
        <dbReference type="EMBL" id="GHO46450.1"/>
    </source>
</evidence>
<accession>A0A8J3MST3</accession>
<evidence type="ECO:0000259" key="1">
    <source>
        <dbReference type="Pfam" id="PF01695"/>
    </source>
</evidence>
<dbReference type="RefSeq" id="WP_220195827.1">
    <property type="nucleotide sequence ID" value="NZ_BNJF01000002.1"/>
</dbReference>
<evidence type="ECO:0000313" key="3">
    <source>
        <dbReference type="Proteomes" id="UP000612362"/>
    </source>
</evidence>
<reference evidence="2" key="1">
    <citation type="submission" date="2020-10" db="EMBL/GenBank/DDBJ databases">
        <title>Taxonomic study of unclassified bacteria belonging to the class Ktedonobacteria.</title>
        <authorList>
            <person name="Yabe S."/>
            <person name="Wang C.M."/>
            <person name="Zheng Y."/>
            <person name="Sakai Y."/>
            <person name="Cavaletti L."/>
            <person name="Monciardini P."/>
            <person name="Donadio S."/>
        </authorList>
    </citation>
    <scope>NUCLEOTIDE SEQUENCE</scope>
    <source>
        <strain evidence="2">SOSP1-1</strain>
    </source>
</reference>
<sequence>MQERLLARHQGGECIGCNHQGVPLGVDGRELPVIREFNGFFAPAEYCDCELGVRYQHLIKREREEYRRQSLLDDYHYACKLFEPALLTPSKTKTGLPYTLESWPLHFGSSRVKANEEYQPAYEARVKLLEAAKNFVKDQQLEDKVSCYGLCLQGYPGVGKTGLILGLAASLAETGQHMLSLYTPLLLSHFQATDQQEKMLSTLRRIPLLFLDNLGDSQSMDPAPYYIRKFLEDIFDARYTTHLPIMVTTNLDAEQLECQFGDAVVSRLRGLCRLVEVPGVDLR</sequence>
<keyword evidence="3" id="KW-1185">Reference proteome</keyword>
<protein>
    <recommendedName>
        <fullName evidence="1">IstB-like ATP-binding domain-containing protein</fullName>
    </recommendedName>
</protein>